<dbReference type="RefSeq" id="WP_167190356.1">
    <property type="nucleotide sequence ID" value="NZ_JAAONZ010000017.1"/>
</dbReference>
<dbReference type="CDD" id="cd00586">
    <property type="entry name" value="4HBT"/>
    <property type="match status" value="1"/>
</dbReference>
<dbReference type="SUPFAM" id="SSF54637">
    <property type="entry name" value="Thioesterase/thiol ester dehydrase-isomerase"/>
    <property type="match status" value="1"/>
</dbReference>
<gene>
    <name evidence="3" type="ORF">G8770_18380</name>
</gene>
<accession>A0A9E5T259</accession>
<dbReference type="PANTHER" id="PTHR31793:SF27">
    <property type="entry name" value="NOVEL THIOESTERASE SUPERFAMILY DOMAIN AND SAPOSIN A-TYPE DOMAIN CONTAINING PROTEIN (0610012H03RIK)"/>
    <property type="match status" value="1"/>
</dbReference>
<dbReference type="InterPro" id="IPR050563">
    <property type="entry name" value="4-hydroxybenzoyl-CoA_TE"/>
</dbReference>
<dbReference type="PANTHER" id="PTHR31793">
    <property type="entry name" value="4-HYDROXYBENZOYL-COA THIOESTERASE FAMILY MEMBER"/>
    <property type="match status" value="1"/>
</dbReference>
<dbReference type="Gene3D" id="3.10.129.10">
    <property type="entry name" value="Hotdog Thioesterase"/>
    <property type="match status" value="1"/>
</dbReference>
<organism evidence="3 4">
    <name type="scientific">Pseudomaricurvus hydrocarbonicus</name>
    <dbReference type="NCBI Taxonomy" id="1470433"/>
    <lineage>
        <taxon>Bacteria</taxon>
        <taxon>Pseudomonadati</taxon>
        <taxon>Pseudomonadota</taxon>
        <taxon>Gammaproteobacteria</taxon>
        <taxon>Cellvibrionales</taxon>
        <taxon>Cellvibrionaceae</taxon>
        <taxon>Pseudomaricurvus</taxon>
    </lineage>
</organism>
<dbReference type="Pfam" id="PF13279">
    <property type="entry name" value="4HBT_2"/>
    <property type="match status" value="1"/>
</dbReference>
<dbReference type="GO" id="GO:0047617">
    <property type="term" value="F:fatty acyl-CoA hydrolase activity"/>
    <property type="evidence" value="ECO:0007669"/>
    <property type="project" value="TreeGrafter"/>
</dbReference>
<dbReference type="Proteomes" id="UP000787472">
    <property type="component" value="Unassembled WGS sequence"/>
</dbReference>
<evidence type="ECO:0000256" key="1">
    <source>
        <dbReference type="ARBA" id="ARBA00005953"/>
    </source>
</evidence>
<keyword evidence="2" id="KW-0378">Hydrolase</keyword>
<dbReference type="AlphaFoldDB" id="A0A9E5T259"/>
<proteinExistence type="inferred from homology"/>
<dbReference type="InterPro" id="IPR029069">
    <property type="entry name" value="HotDog_dom_sf"/>
</dbReference>
<evidence type="ECO:0000313" key="3">
    <source>
        <dbReference type="EMBL" id="NHO67516.1"/>
    </source>
</evidence>
<name>A0A9E5T259_9GAMM</name>
<comment type="caution">
    <text evidence="3">The sequence shown here is derived from an EMBL/GenBank/DDBJ whole genome shotgun (WGS) entry which is preliminary data.</text>
</comment>
<comment type="similarity">
    <text evidence="1">Belongs to the 4-hydroxybenzoyl-CoA thioesterase family.</text>
</comment>
<evidence type="ECO:0000256" key="2">
    <source>
        <dbReference type="ARBA" id="ARBA00022801"/>
    </source>
</evidence>
<reference evidence="3" key="1">
    <citation type="submission" date="2020-03" db="EMBL/GenBank/DDBJ databases">
        <authorList>
            <person name="Guo F."/>
        </authorList>
    </citation>
    <scope>NUCLEOTIDE SEQUENCE</scope>
    <source>
        <strain evidence="3">JCM 30134</strain>
    </source>
</reference>
<keyword evidence="4" id="KW-1185">Reference proteome</keyword>
<protein>
    <submittedName>
        <fullName evidence="3">Acyl-CoA thioesterase</fullName>
    </submittedName>
</protein>
<dbReference type="EMBL" id="JAAONZ010000017">
    <property type="protein sequence ID" value="NHO67516.1"/>
    <property type="molecule type" value="Genomic_DNA"/>
</dbReference>
<sequence length="126" mass="14374">MSIDIITPRFCETDALGHINNVSYAAWLEQGRTGFFTRNAPHKHSPLMLVKLEINYRHESFHGTDVEVHTHLTKLGNSTFTLAQTIFQKQVVVVEAISVLVRFDSQNKRSLPFDDVSRAHWSALLK</sequence>
<evidence type="ECO:0000313" key="4">
    <source>
        <dbReference type="Proteomes" id="UP000787472"/>
    </source>
</evidence>